<name>A0AA42CSI1_9SPHN</name>
<keyword evidence="1" id="KW-0732">Signal</keyword>
<feature type="signal peptide" evidence="1">
    <location>
        <begin position="1"/>
        <end position="25"/>
    </location>
</feature>
<gene>
    <name evidence="2" type="ORF">NEE01_23600</name>
</gene>
<evidence type="ECO:0000256" key="1">
    <source>
        <dbReference type="SAM" id="SignalP"/>
    </source>
</evidence>
<evidence type="ECO:0000313" key="2">
    <source>
        <dbReference type="EMBL" id="MCW6537770.1"/>
    </source>
</evidence>
<accession>A0AA42CSI1</accession>
<dbReference type="AlphaFoldDB" id="A0AA42CSI1"/>
<protein>
    <submittedName>
        <fullName evidence="2">Glycine zipper 2TM domain-containing protein</fullName>
    </submittedName>
</protein>
<dbReference type="EMBL" id="JANFAV010000034">
    <property type="protein sequence ID" value="MCW6537770.1"/>
    <property type="molecule type" value="Genomic_DNA"/>
</dbReference>
<comment type="caution">
    <text evidence="2">The sequence shown here is derived from an EMBL/GenBank/DDBJ whole genome shotgun (WGS) entry which is preliminary data.</text>
</comment>
<keyword evidence="3" id="KW-1185">Reference proteome</keyword>
<sequence length="133" mass="14251">MRKKLTPILAAITVMTGVAATPALAQDGGYRSAGLFVDRGDGFERAADPYGYQRNGARFEDVRYRRYGYRHREYSRRRCGGTTGAIIGGVAGGLLGREIGRGGRWNEPSTTGLIIGAGAGALAGRAIERENCR</sequence>
<dbReference type="Proteomes" id="UP001165565">
    <property type="component" value="Unassembled WGS sequence"/>
</dbReference>
<reference evidence="2" key="1">
    <citation type="submission" date="2022-06" db="EMBL/GenBank/DDBJ databases">
        <title>Sphingomonas sp. nov. isolated from rhizosphere soil of tomato.</title>
        <authorList>
            <person name="Dong H."/>
            <person name="Gao R."/>
        </authorList>
    </citation>
    <scope>NUCLEOTIDE SEQUENCE</scope>
    <source>
        <strain evidence="2">MMSM24</strain>
    </source>
</reference>
<proteinExistence type="predicted"/>
<dbReference type="GO" id="GO:0009279">
    <property type="term" value="C:cell outer membrane"/>
    <property type="evidence" value="ECO:0007669"/>
    <property type="project" value="UniProtKB-SubCell"/>
</dbReference>
<organism evidence="2 3">
    <name type="scientific">Sphingomonas lycopersici</name>
    <dbReference type="NCBI Taxonomy" id="2951807"/>
    <lineage>
        <taxon>Bacteria</taxon>
        <taxon>Pseudomonadati</taxon>
        <taxon>Pseudomonadota</taxon>
        <taxon>Alphaproteobacteria</taxon>
        <taxon>Sphingomonadales</taxon>
        <taxon>Sphingomonadaceae</taxon>
        <taxon>Sphingomonas</taxon>
    </lineage>
</organism>
<evidence type="ECO:0000313" key="3">
    <source>
        <dbReference type="Proteomes" id="UP001165565"/>
    </source>
</evidence>
<feature type="chain" id="PRO_5041271876" evidence="1">
    <location>
        <begin position="26"/>
        <end position="133"/>
    </location>
</feature>